<keyword evidence="4" id="KW-1185">Reference proteome</keyword>
<feature type="transmembrane region" description="Helical" evidence="1">
    <location>
        <begin position="128"/>
        <end position="146"/>
    </location>
</feature>
<dbReference type="InterPro" id="IPR011008">
    <property type="entry name" value="Dimeric_a/b-barrel"/>
</dbReference>
<protein>
    <submittedName>
        <fullName evidence="3">Antibiotic biosynthesis monooxygenase</fullName>
    </submittedName>
</protein>
<gene>
    <name evidence="3" type="ORF">ACEZDJ_39325</name>
</gene>
<keyword evidence="1" id="KW-1133">Transmembrane helix</keyword>
<dbReference type="PANTHER" id="PTHR40057:SF1">
    <property type="entry name" value="SLR1162 PROTEIN"/>
    <property type="match status" value="1"/>
</dbReference>
<dbReference type="SUPFAM" id="SSF54909">
    <property type="entry name" value="Dimeric alpha+beta barrel"/>
    <property type="match status" value="1"/>
</dbReference>
<accession>A0ABV6V0V5</accession>
<dbReference type="Proteomes" id="UP001592528">
    <property type="component" value="Unassembled WGS sequence"/>
</dbReference>
<dbReference type="InterPro" id="IPR038762">
    <property type="entry name" value="ABM_predict"/>
</dbReference>
<dbReference type="PANTHER" id="PTHR40057">
    <property type="entry name" value="SLR1162 PROTEIN"/>
    <property type="match status" value="1"/>
</dbReference>
<comment type="caution">
    <text evidence="3">The sequence shown here is derived from an EMBL/GenBank/DDBJ whole genome shotgun (WGS) entry which is preliminary data.</text>
</comment>
<name>A0ABV6V0V5_9ACTN</name>
<organism evidence="3 4">
    <name type="scientific">Streptacidiphilus cavernicola</name>
    <dbReference type="NCBI Taxonomy" id="3342716"/>
    <lineage>
        <taxon>Bacteria</taxon>
        <taxon>Bacillati</taxon>
        <taxon>Actinomycetota</taxon>
        <taxon>Actinomycetes</taxon>
        <taxon>Kitasatosporales</taxon>
        <taxon>Streptomycetaceae</taxon>
        <taxon>Streptacidiphilus</taxon>
    </lineage>
</organism>
<sequence length="194" mass="21754">MPSEIRKVVPADPSADDHATVVISRTVRSGHEEEYMGWLSRLISAAEAFPNNLGAVVLTPEPGESNVFHIVHRFADEASLQAWEDSEIRRSLSVEADAFSTLQRQEATGMETWFAIGSAARSSAPKKWKMASITFVVVYCLTAVIIPREMAWLPRSWSFYVTNIFTNVIVATLMTYVLMPVLARVLKRWLYTSS</sequence>
<evidence type="ECO:0000256" key="1">
    <source>
        <dbReference type="SAM" id="Phobius"/>
    </source>
</evidence>
<evidence type="ECO:0000313" key="3">
    <source>
        <dbReference type="EMBL" id="MFC1407350.1"/>
    </source>
</evidence>
<keyword evidence="1" id="KW-0472">Membrane</keyword>
<feature type="domain" description="ABM" evidence="2">
    <location>
        <begin position="20"/>
        <end position="87"/>
    </location>
</feature>
<keyword evidence="3" id="KW-0560">Oxidoreductase</keyword>
<evidence type="ECO:0000259" key="2">
    <source>
        <dbReference type="Pfam" id="PF03992"/>
    </source>
</evidence>
<keyword evidence="3" id="KW-0503">Monooxygenase</keyword>
<reference evidence="3 4" key="1">
    <citation type="submission" date="2024-09" db="EMBL/GenBank/DDBJ databases">
        <authorList>
            <person name="Lee S.D."/>
        </authorList>
    </citation>
    <scope>NUCLEOTIDE SEQUENCE [LARGE SCALE GENOMIC DNA]</scope>
    <source>
        <strain evidence="3 4">N1-5</strain>
    </source>
</reference>
<evidence type="ECO:0000313" key="4">
    <source>
        <dbReference type="Proteomes" id="UP001592528"/>
    </source>
</evidence>
<proteinExistence type="predicted"/>
<keyword evidence="1" id="KW-0812">Transmembrane</keyword>
<dbReference type="EMBL" id="JBHEZZ010000044">
    <property type="protein sequence ID" value="MFC1407350.1"/>
    <property type="molecule type" value="Genomic_DNA"/>
</dbReference>
<dbReference type="GO" id="GO:0004497">
    <property type="term" value="F:monooxygenase activity"/>
    <property type="evidence" value="ECO:0007669"/>
    <property type="project" value="UniProtKB-KW"/>
</dbReference>
<dbReference type="InterPro" id="IPR007138">
    <property type="entry name" value="ABM_dom"/>
</dbReference>
<dbReference type="Gene3D" id="3.30.70.100">
    <property type="match status" value="1"/>
</dbReference>
<dbReference type="Pfam" id="PF03992">
    <property type="entry name" value="ABM"/>
    <property type="match status" value="1"/>
</dbReference>
<dbReference type="RefSeq" id="WP_030266846.1">
    <property type="nucleotide sequence ID" value="NZ_JBHEZZ010000044.1"/>
</dbReference>
<feature type="transmembrane region" description="Helical" evidence="1">
    <location>
        <begin position="158"/>
        <end position="179"/>
    </location>
</feature>